<dbReference type="SMR" id="E0X6N2"/>
<dbReference type="Pfam" id="PF04820">
    <property type="entry name" value="Trp_halogenase"/>
    <property type="match status" value="2"/>
</dbReference>
<organism evidence="1">
    <name type="scientific">uncultured microorganism</name>
    <dbReference type="NCBI Taxonomy" id="358574"/>
    <lineage>
        <taxon>unclassified sequences</taxon>
        <taxon>environmental samples</taxon>
    </lineage>
</organism>
<dbReference type="Gene3D" id="3.50.50.60">
    <property type="entry name" value="FAD/NAD(P)-binding domain"/>
    <property type="match status" value="1"/>
</dbReference>
<accession>E0X6N2</accession>
<reference evidence="1" key="1">
    <citation type="submission" date="2009-08" db="EMBL/GenBank/DDBJ databases">
        <title>Screening for novel FADH2-dependent halogenase genes in the metagenomes of marine sponge associated microbial consortia.</title>
        <authorList>
            <person name="Scheuermayer M."/>
            <person name="Fieseler L."/>
            <person name="Bayer K."/>
            <person name="Hentschel U."/>
        </authorList>
    </citation>
    <scope>NUCLEOTIDE SEQUENCE</scope>
</reference>
<dbReference type="EMBL" id="GQ844926">
    <property type="protein sequence ID" value="ACY25438.1"/>
    <property type="molecule type" value="Genomic_DNA"/>
</dbReference>
<dbReference type="InterPro" id="IPR006905">
    <property type="entry name" value="Flavin_halogenase"/>
</dbReference>
<dbReference type="PANTHER" id="PTHR43747">
    <property type="entry name" value="FAD-BINDING PROTEIN"/>
    <property type="match status" value="1"/>
</dbReference>
<dbReference type="InterPro" id="IPR050816">
    <property type="entry name" value="Flavin-dep_Halogenase_NPB"/>
</dbReference>
<dbReference type="PRINTS" id="PR00420">
    <property type="entry name" value="RNGMNOXGNASE"/>
</dbReference>
<dbReference type="AlphaFoldDB" id="E0X6N2"/>
<sequence length="542" mass="59315">MTHSILVIGGGPAGSAAATFLVRQGFNVTLVERARFPREHIGESLLPASIPILDTLGVLPQIEAAGFTRKLGATMVWGRDPDPWSWRFAETNPRNPHAYQVERATFDHILLQNAAVEGVSVRENTRATQVHFDGDGRAVAATVQSGDAAPETISADWIVDASGQTGLIGRQLALREHDDLFRNLAVYSYFEGGQRLPEPDNGNIFIEAYEHGWSWAIPLPRDVMSVGVVVDAQWAAEQLAGQSPGDFYERQLKQTSRTAAMLSTGRMLDAPRIIRDWSYTSQRLVGDGYILVGDAACFIDPLFSSGVHLALSSAVLAAAYVSSALRQPDLREPAAEVYTQLYMQQYHQFREMAALFYASNRTSDSYFWQARRIVRQPDDVAPREAFIAAVAGQPPQGYERVVLERGEAPPDFVEGVAAVEQERARRTQAASGLIDNAWPSRSPLLDLTPVLAVGVSLARKPVIGDGQFEWGAVISSPSRPQGVQVSTAVAALAHRIDGQRSVRALLEELLDGVPDPQRQQLLPGLLTALRILYIDGIVEHLR</sequence>
<dbReference type="GO" id="GO:0004497">
    <property type="term" value="F:monooxygenase activity"/>
    <property type="evidence" value="ECO:0007669"/>
    <property type="project" value="InterPro"/>
</dbReference>
<dbReference type="Gene3D" id="3.30.9.100">
    <property type="match status" value="1"/>
</dbReference>
<dbReference type="SUPFAM" id="SSF51905">
    <property type="entry name" value="FAD/NAD(P)-binding domain"/>
    <property type="match status" value="1"/>
</dbReference>
<protein>
    <submittedName>
        <fullName evidence="1">Putative halogenase</fullName>
    </submittedName>
</protein>
<name>E0X6N2_9ZZZZ</name>
<dbReference type="InterPro" id="IPR036188">
    <property type="entry name" value="FAD/NAD-bd_sf"/>
</dbReference>
<proteinExistence type="predicted"/>
<dbReference type="PANTHER" id="PTHR43747:SF1">
    <property type="entry name" value="SLR1998 PROTEIN"/>
    <property type="match status" value="1"/>
</dbReference>
<evidence type="ECO:0000313" key="1">
    <source>
        <dbReference type="EMBL" id="ACY25438.1"/>
    </source>
</evidence>